<feature type="compositionally biased region" description="Polar residues" evidence="1">
    <location>
        <begin position="83"/>
        <end position="95"/>
    </location>
</feature>
<name>A0A653BGS5_CALMS</name>
<feature type="region of interest" description="Disordered" evidence="1">
    <location>
        <begin position="1"/>
        <end position="95"/>
    </location>
</feature>
<accession>A0A653BGS5</accession>
<feature type="compositionally biased region" description="Polar residues" evidence="1">
    <location>
        <begin position="43"/>
        <end position="52"/>
    </location>
</feature>
<reference evidence="2 3" key="1">
    <citation type="submission" date="2019-01" db="EMBL/GenBank/DDBJ databases">
        <authorList>
            <person name="Sayadi A."/>
        </authorList>
    </citation>
    <scope>NUCLEOTIDE SEQUENCE [LARGE SCALE GENOMIC DNA]</scope>
</reference>
<dbReference type="EMBL" id="CAACVG010000497">
    <property type="protein sequence ID" value="VEN34205.1"/>
    <property type="molecule type" value="Genomic_DNA"/>
</dbReference>
<evidence type="ECO:0000313" key="2">
    <source>
        <dbReference type="EMBL" id="VEN34205.1"/>
    </source>
</evidence>
<protein>
    <submittedName>
        <fullName evidence="2">Uncharacterized protein</fullName>
    </submittedName>
</protein>
<dbReference type="AlphaFoldDB" id="A0A653BGS5"/>
<gene>
    <name evidence="2" type="ORF">CALMAC_LOCUS484</name>
</gene>
<proteinExistence type="predicted"/>
<sequence length="95" mass="10427">MVGADPPEDQQRPPPPAALCHRRPDQAGEEQLREHDQHRSEQARPQSADASQGGTGIVFGNEAGGEQQQSQQPQNGQPQQNSDTQQENMEWSSTN</sequence>
<feature type="compositionally biased region" description="Low complexity" evidence="1">
    <location>
        <begin position="67"/>
        <end position="82"/>
    </location>
</feature>
<dbReference type="Proteomes" id="UP000410492">
    <property type="component" value="Unassembled WGS sequence"/>
</dbReference>
<feature type="compositionally biased region" description="Basic and acidic residues" evidence="1">
    <location>
        <begin position="22"/>
        <end position="42"/>
    </location>
</feature>
<evidence type="ECO:0000256" key="1">
    <source>
        <dbReference type="SAM" id="MobiDB-lite"/>
    </source>
</evidence>
<keyword evidence="3" id="KW-1185">Reference proteome</keyword>
<evidence type="ECO:0000313" key="3">
    <source>
        <dbReference type="Proteomes" id="UP000410492"/>
    </source>
</evidence>
<organism evidence="2 3">
    <name type="scientific">Callosobruchus maculatus</name>
    <name type="common">Southern cowpea weevil</name>
    <name type="synonym">Pulse bruchid</name>
    <dbReference type="NCBI Taxonomy" id="64391"/>
    <lineage>
        <taxon>Eukaryota</taxon>
        <taxon>Metazoa</taxon>
        <taxon>Ecdysozoa</taxon>
        <taxon>Arthropoda</taxon>
        <taxon>Hexapoda</taxon>
        <taxon>Insecta</taxon>
        <taxon>Pterygota</taxon>
        <taxon>Neoptera</taxon>
        <taxon>Endopterygota</taxon>
        <taxon>Coleoptera</taxon>
        <taxon>Polyphaga</taxon>
        <taxon>Cucujiformia</taxon>
        <taxon>Chrysomeloidea</taxon>
        <taxon>Chrysomelidae</taxon>
        <taxon>Bruchinae</taxon>
        <taxon>Bruchini</taxon>
        <taxon>Callosobruchus</taxon>
    </lineage>
</organism>